<evidence type="ECO:0000313" key="6">
    <source>
        <dbReference type="EMBL" id="RUO19865.1"/>
    </source>
</evidence>
<dbReference type="GO" id="GO:0003690">
    <property type="term" value="F:double-stranded DNA binding"/>
    <property type="evidence" value="ECO:0007669"/>
    <property type="project" value="TreeGrafter"/>
</dbReference>
<protein>
    <recommendedName>
        <fullName evidence="3">Recombination-associated protein RdgC</fullName>
    </recommendedName>
</protein>
<evidence type="ECO:0000256" key="3">
    <source>
        <dbReference type="ARBA" id="ARBA00022296"/>
    </source>
</evidence>
<keyword evidence="5" id="KW-0233">DNA recombination</keyword>
<accession>A0A432VTQ7</accession>
<reference evidence="6 7" key="1">
    <citation type="journal article" date="2011" name="Front. Microbiol.">
        <title>Genomic signatures of strain selection and enhancement in Bacillus atrophaeus var. globigii, a historical biowarfare simulant.</title>
        <authorList>
            <person name="Gibbons H.S."/>
            <person name="Broomall S.M."/>
            <person name="McNew L.A."/>
            <person name="Daligault H."/>
            <person name="Chapman C."/>
            <person name="Bruce D."/>
            <person name="Karavis M."/>
            <person name="Krepps M."/>
            <person name="McGregor P.A."/>
            <person name="Hong C."/>
            <person name="Park K.H."/>
            <person name="Akmal A."/>
            <person name="Feldman A."/>
            <person name="Lin J.S."/>
            <person name="Chang W.E."/>
            <person name="Higgs B.W."/>
            <person name="Demirev P."/>
            <person name="Lindquist J."/>
            <person name="Liem A."/>
            <person name="Fochler E."/>
            <person name="Read T.D."/>
            <person name="Tapia R."/>
            <person name="Johnson S."/>
            <person name="Bishop-Lilly K.A."/>
            <person name="Detter C."/>
            <person name="Han C."/>
            <person name="Sozhamannan S."/>
            <person name="Rosenzweig C.N."/>
            <person name="Skowronski E.W."/>
        </authorList>
    </citation>
    <scope>NUCLEOTIDE SEQUENCE [LARGE SCALE GENOMIC DNA]</scope>
    <source>
        <strain evidence="6 7">AK5</strain>
    </source>
</reference>
<evidence type="ECO:0000256" key="1">
    <source>
        <dbReference type="ARBA" id="ARBA00004453"/>
    </source>
</evidence>
<dbReference type="RefSeq" id="WP_126792715.1">
    <property type="nucleotide sequence ID" value="NZ_PIPI01000004.1"/>
</dbReference>
<dbReference type="AlphaFoldDB" id="A0A432VTQ7"/>
<proteinExistence type="inferred from homology"/>
<keyword evidence="7" id="KW-1185">Reference proteome</keyword>
<dbReference type="Pfam" id="PF04381">
    <property type="entry name" value="RdgC"/>
    <property type="match status" value="1"/>
</dbReference>
<dbReference type="GO" id="GO:0043590">
    <property type="term" value="C:bacterial nucleoid"/>
    <property type="evidence" value="ECO:0007669"/>
    <property type="project" value="TreeGrafter"/>
</dbReference>
<dbReference type="PANTHER" id="PTHR38103">
    <property type="entry name" value="RECOMBINATION-ASSOCIATED PROTEIN RDGC"/>
    <property type="match status" value="1"/>
</dbReference>
<name>A0A432VTQ7_9GAMM</name>
<evidence type="ECO:0000313" key="7">
    <source>
        <dbReference type="Proteomes" id="UP000288212"/>
    </source>
</evidence>
<dbReference type="InterPro" id="IPR007476">
    <property type="entry name" value="RdgC"/>
</dbReference>
<keyword evidence="4" id="KW-0963">Cytoplasm</keyword>
<dbReference type="PANTHER" id="PTHR38103:SF1">
    <property type="entry name" value="RECOMBINATION-ASSOCIATED PROTEIN RDGC"/>
    <property type="match status" value="1"/>
</dbReference>
<comment type="similarity">
    <text evidence="2">Belongs to the RdgC family.</text>
</comment>
<sequence length="305" mass="34863">MWFKNLRIYQFTQPFTWSDEAEKLLEERRFTPCARHEPMSFGWVSPLNDEDAPLVHQIGKHVLLCARKEEKVMPASAVQMELESLREQFQQEHARPMPRKDLQAAKEDIVQRLLPQALSRHSIIWLMLDFDAQRVLVDASSATRAEEVTALLRSCLGSLPIRPWGPETNGSVFFTQWLAEQAAPTPFYLGTDAELRGQGEAESVARLKDHDLTSPEIALHLEHGKQCTQLGLDWDERVSFVLTDDYAIKRIRFLDVVKDARDADDTETRAEQLDADFALMSQEFQLMLNQLYAILALPDANVTGE</sequence>
<dbReference type="GO" id="GO:0006310">
    <property type="term" value="P:DNA recombination"/>
    <property type="evidence" value="ECO:0007669"/>
    <property type="project" value="UniProtKB-KW"/>
</dbReference>
<evidence type="ECO:0000256" key="5">
    <source>
        <dbReference type="ARBA" id="ARBA00023172"/>
    </source>
</evidence>
<organism evidence="6 7">
    <name type="scientific">Aliidiomarina haloalkalitolerans</name>
    <dbReference type="NCBI Taxonomy" id="859059"/>
    <lineage>
        <taxon>Bacteria</taxon>
        <taxon>Pseudomonadati</taxon>
        <taxon>Pseudomonadota</taxon>
        <taxon>Gammaproteobacteria</taxon>
        <taxon>Alteromonadales</taxon>
        <taxon>Idiomarinaceae</taxon>
        <taxon>Aliidiomarina</taxon>
    </lineage>
</organism>
<evidence type="ECO:0000256" key="4">
    <source>
        <dbReference type="ARBA" id="ARBA00022490"/>
    </source>
</evidence>
<comment type="caution">
    <text evidence="6">The sequence shown here is derived from an EMBL/GenBank/DDBJ whole genome shotgun (WGS) entry which is preliminary data.</text>
</comment>
<dbReference type="NCBIfam" id="NF001464">
    <property type="entry name" value="PRK00321.1-5"/>
    <property type="match status" value="1"/>
</dbReference>
<evidence type="ECO:0000256" key="2">
    <source>
        <dbReference type="ARBA" id="ARBA00008657"/>
    </source>
</evidence>
<dbReference type="EMBL" id="PIPI01000004">
    <property type="protein sequence ID" value="RUO19865.1"/>
    <property type="molecule type" value="Genomic_DNA"/>
</dbReference>
<dbReference type="Proteomes" id="UP000288212">
    <property type="component" value="Unassembled WGS sequence"/>
</dbReference>
<dbReference type="OrthoDB" id="5290530at2"/>
<comment type="subcellular location">
    <subcellularLocation>
        <location evidence="1">Cytoplasm</location>
        <location evidence="1">Nucleoid</location>
    </subcellularLocation>
</comment>
<gene>
    <name evidence="6" type="ORF">CWE06_07470</name>
</gene>
<dbReference type="GO" id="GO:0000018">
    <property type="term" value="P:regulation of DNA recombination"/>
    <property type="evidence" value="ECO:0007669"/>
    <property type="project" value="TreeGrafter"/>
</dbReference>